<reference evidence="2 3" key="1">
    <citation type="submission" date="2014-06" db="EMBL/GenBank/DDBJ databases">
        <title>Draft genome sequence of Bacillus manliponensis JCM 15802 (MCCC 1A00708).</title>
        <authorList>
            <person name="Lai Q."/>
            <person name="Liu Y."/>
            <person name="Shao Z."/>
        </authorList>
    </citation>
    <scope>NUCLEOTIDE SEQUENCE [LARGE SCALE GENOMIC DNA]</scope>
    <source>
        <strain evidence="2 3">JCM 15802</strain>
    </source>
</reference>
<evidence type="ECO:0000313" key="3">
    <source>
        <dbReference type="Proteomes" id="UP000027822"/>
    </source>
</evidence>
<feature type="region of interest" description="Disordered" evidence="1">
    <location>
        <begin position="116"/>
        <end position="140"/>
    </location>
</feature>
<dbReference type="STRING" id="574376.BAMA_17555"/>
<gene>
    <name evidence="2" type="ORF">BAMA_17555</name>
</gene>
<dbReference type="AlphaFoldDB" id="A0A073K108"/>
<evidence type="ECO:0008006" key="4">
    <source>
        <dbReference type="Google" id="ProtNLM"/>
    </source>
</evidence>
<evidence type="ECO:0000313" key="2">
    <source>
        <dbReference type="EMBL" id="KEK20246.1"/>
    </source>
</evidence>
<dbReference type="Pfam" id="PF14153">
    <property type="entry name" value="Spore_coat_CotO"/>
    <property type="match status" value="1"/>
</dbReference>
<keyword evidence="3" id="KW-1185">Reference proteome</keyword>
<evidence type="ECO:0000256" key="1">
    <source>
        <dbReference type="SAM" id="MobiDB-lite"/>
    </source>
</evidence>
<dbReference type="Proteomes" id="UP000027822">
    <property type="component" value="Unassembled WGS sequence"/>
</dbReference>
<feature type="compositionally biased region" description="Basic and acidic residues" evidence="1">
    <location>
        <begin position="35"/>
        <end position="49"/>
    </location>
</feature>
<dbReference type="EMBL" id="JOTN01000004">
    <property type="protein sequence ID" value="KEK20246.1"/>
    <property type="molecule type" value="Genomic_DNA"/>
</dbReference>
<sequence>MKGRRKNNNPSPTIYTAGQNFQGTHIQKTFVAKPQSEHDSLEKSKKEIKQTANTTKNYEYSKKGNIRVEGRGTKVVPVQEQEIKEAEVLGEVNIEMAEAEVLEGVNAEIAEVEELEEVNAETEEAEELEEVNAETEEVEELEEVNAEIEEAEELEEVNTETEEAEVLEEVNAEIEEAEELEEVNAEIEEAEELEEVNAEIAEAEIFEEIKAKIKEAERLEGEKAEITEAEELEEENAEVEEAEVLEEVNAEMKEEEALKETKVLDEIEETKEKEIKNVGQPEKVPISQLHRNKPFKDMTNEEKIIFLIDRPHYIKSIRCRVKTKHDTLVGFVVKYESGYVLIELPKRGNLQRLMPREMRVRMEDILSIQMLAF</sequence>
<dbReference type="InterPro" id="IPR025439">
    <property type="entry name" value="Spore_coat_CotO"/>
</dbReference>
<organism evidence="2 3">
    <name type="scientific">Bacillus manliponensis</name>
    <dbReference type="NCBI Taxonomy" id="574376"/>
    <lineage>
        <taxon>Bacteria</taxon>
        <taxon>Bacillati</taxon>
        <taxon>Bacillota</taxon>
        <taxon>Bacilli</taxon>
        <taxon>Bacillales</taxon>
        <taxon>Bacillaceae</taxon>
        <taxon>Bacillus</taxon>
        <taxon>Bacillus cereus group</taxon>
    </lineage>
</organism>
<proteinExistence type="predicted"/>
<dbReference type="RefSeq" id="WP_034637601.1">
    <property type="nucleotide sequence ID" value="NZ_CBCSJC010000003.1"/>
</dbReference>
<name>A0A073K108_9BACI</name>
<protein>
    <recommendedName>
        <fullName evidence="4">Spore coat protein</fullName>
    </recommendedName>
</protein>
<comment type="caution">
    <text evidence="2">The sequence shown here is derived from an EMBL/GenBank/DDBJ whole genome shotgun (WGS) entry which is preliminary data.</text>
</comment>
<accession>A0A073K108</accession>
<feature type="compositionally biased region" description="Polar residues" evidence="1">
    <location>
        <begin position="8"/>
        <end position="27"/>
    </location>
</feature>
<feature type="region of interest" description="Disordered" evidence="1">
    <location>
        <begin position="1"/>
        <end position="56"/>
    </location>
</feature>
<dbReference type="OrthoDB" id="2970540at2"/>